<dbReference type="EMBL" id="LCEJ01000014">
    <property type="protein sequence ID" value="KKS70747.1"/>
    <property type="molecule type" value="Genomic_DNA"/>
</dbReference>
<feature type="domain" description="PDZ" evidence="12">
    <location>
        <begin position="114"/>
        <end position="175"/>
    </location>
</feature>
<dbReference type="PANTHER" id="PTHR42837:SF2">
    <property type="entry name" value="MEMBRANE METALLOPROTEASE ARASP2, CHLOROPLASTIC-RELATED"/>
    <property type="match status" value="1"/>
</dbReference>
<keyword evidence="6" id="KW-0378">Hydrolase</keyword>
<dbReference type="GO" id="GO:0006508">
    <property type="term" value="P:proteolysis"/>
    <property type="evidence" value="ECO:0007669"/>
    <property type="project" value="UniProtKB-KW"/>
</dbReference>
<gene>
    <name evidence="13" type="ORF">UV41_C0014G0001</name>
</gene>
<dbReference type="PROSITE" id="PS50106">
    <property type="entry name" value="PDZ"/>
    <property type="match status" value="1"/>
</dbReference>
<evidence type="ECO:0000256" key="5">
    <source>
        <dbReference type="ARBA" id="ARBA00022692"/>
    </source>
</evidence>
<keyword evidence="4 13" id="KW-0645">Protease</keyword>
<dbReference type="Pfam" id="PF17820">
    <property type="entry name" value="PDZ_6"/>
    <property type="match status" value="1"/>
</dbReference>
<comment type="similarity">
    <text evidence="3">Belongs to the peptidase M50B family.</text>
</comment>
<accession>A0A0G1BBU6</accession>
<dbReference type="Gene3D" id="2.30.42.10">
    <property type="match status" value="1"/>
</dbReference>
<dbReference type="GO" id="GO:0016020">
    <property type="term" value="C:membrane"/>
    <property type="evidence" value="ECO:0007669"/>
    <property type="project" value="UniProtKB-SubCell"/>
</dbReference>
<dbReference type="InterPro" id="IPR004387">
    <property type="entry name" value="Pept_M50_Zn"/>
</dbReference>
<dbReference type="PANTHER" id="PTHR42837">
    <property type="entry name" value="REGULATOR OF SIGMA-E PROTEASE RSEP"/>
    <property type="match status" value="1"/>
</dbReference>
<protein>
    <submittedName>
        <fullName evidence="13">Site-2 protease, Metallo peptidase, MEROPS family M50B</fullName>
    </submittedName>
</protein>
<reference evidence="13 14" key="1">
    <citation type="journal article" date="2015" name="Nature">
        <title>rRNA introns, odd ribosomes, and small enigmatic genomes across a large radiation of phyla.</title>
        <authorList>
            <person name="Brown C.T."/>
            <person name="Hug L.A."/>
            <person name="Thomas B.C."/>
            <person name="Sharon I."/>
            <person name="Castelle C.J."/>
            <person name="Singh A."/>
            <person name="Wilkins M.J."/>
            <person name="Williams K.H."/>
            <person name="Banfield J.F."/>
        </authorList>
    </citation>
    <scope>NUCLEOTIDE SEQUENCE [LARGE SCALE GENOMIC DNA]</scope>
</reference>
<evidence type="ECO:0000256" key="9">
    <source>
        <dbReference type="ARBA" id="ARBA00023049"/>
    </source>
</evidence>
<keyword evidence="9" id="KW-0482">Metalloprotease</keyword>
<feature type="transmembrane region" description="Helical" evidence="11">
    <location>
        <begin position="350"/>
        <end position="369"/>
    </location>
</feature>
<proteinExistence type="inferred from homology"/>
<comment type="caution">
    <text evidence="13">The sequence shown here is derived from an EMBL/GenBank/DDBJ whole genome shotgun (WGS) entry which is preliminary data.</text>
</comment>
<organism evidence="13 14">
    <name type="scientific">Candidatus Daviesbacteria bacterium GW2011_GWA2_42_7</name>
    <dbReference type="NCBI Taxonomy" id="1618425"/>
    <lineage>
        <taxon>Bacteria</taxon>
        <taxon>Candidatus Daviesiibacteriota</taxon>
    </lineage>
</organism>
<evidence type="ECO:0000256" key="10">
    <source>
        <dbReference type="ARBA" id="ARBA00023136"/>
    </source>
</evidence>
<dbReference type="InterPro" id="IPR041489">
    <property type="entry name" value="PDZ_6"/>
</dbReference>
<keyword evidence="7" id="KW-0862">Zinc</keyword>
<evidence type="ECO:0000313" key="13">
    <source>
        <dbReference type="EMBL" id="KKS70747.1"/>
    </source>
</evidence>
<dbReference type="SMART" id="SM00228">
    <property type="entry name" value="PDZ"/>
    <property type="match status" value="1"/>
</dbReference>
<evidence type="ECO:0000256" key="6">
    <source>
        <dbReference type="ARBA" id="ARBA00022801"/>
    </source>
</evidence>
<keyword evidence="8 11" id="KW-1133">Transmembrane helix</keyword>
<name>A0A0G1BBU6_9BACT</name>
<dbReference type="InterPro" id="IPR008915">
    <property type="entry name" value="Peptidase_M50"/>
</dbReference>
<dbReference type="CDD" id="cd06163">
    <property type="entry name" value="S2P-M50_PDZ_RseP-like"/>
    <property type="match status" value="1"/>
</dbReference>
<evidence type="ECO:0000256" key="1">
    <source>
        <dbReference type="ARBA" id="ARBA00001947"/>
    </source>
</evidence>
<evidence type="ECO:0000256" key="2">
    <source>
        <dbReference type="ARBA" id="ARBA00004141"/>
    </source>
</evidence>
<dbReference type="InterPro" id="IPR036034">
    <property type="entry name" value="PDZ_sf"/>
</dbReference>
<comment type="cofactor">
    <cofactor evidence="1">
        <name>Zn(2+)</name>
        <dbReference type="ChEBI" id="CHEBI:29105"/>
    </cofactor>
</comment>
<dbReference type="Pfam" id="PF02163">
    <property type="entry name" value="Peptidase_M50"/>
    <property type="match status" value="1"/>
</dbReference>
<dbReference type="CDD" id="cd23081">
    <property type="entry name" value="cpPDZ_EcRseP-like"/>
    <property type="match status" value="1"/>
</dbReference>
<dbReference type="InterPro" id="IPR001478">
    <property type="entry name" value="PDZ"/>
</dbReference>
<evidence type="ECO:0000256" key="8">
    <source>
        <dbReference type="ARBA" id="ARBA00022989"/>
    </source>
</evidence>
<keyword evidence="10 11" id="KW-0472">Membrane</keyword>
<dbReference type="GO" id="GO:0004222">
    <property type="term" value="F:metalloendopeptidase activity"/>
    <property type="evidence" value="ECO:0007669"/>
    <property type="project" value="InterPro"/>
</dbReference>
<dbReference type="Proteomes" id="UP000034785">
    <property type="component" value="Unassembled WGS sequence"/>
</dbReference>
<sequence length="376" mass="40679">MLLTIVVFIFTLLVLVISHELGHFLAAKKFGIKVLEFGFGLPPKIFGKKIGETIFSLNALPIGGFVKLFGEDETDKDVLKNTRSFASKPVFQRIIVVVAGVVMNISLAVILFWVVLFARGFEESIPLLTPHQFAGVNQVNESVILIGGVAPGSPAEEAGIKGGDRVTEINGAKLETSDQFINLAKQRSGEKLTLTLVDPGEKKRQVEVVPRVNPPEGQGPLGVEIGMVSIAHLKYETPTQKIASGVVHSYNLTTYSFDILGKLIATSLATRNLEPVSQSVAGPVGITNLTSSILHTESPLIPYLNFVALLSLNLAIINILPFPALDGGRIFFLLIEAVTRRKVKPEIERWIHTVGMALLIALIVVITLSDIGKLLP</sequence>
<evidence type="ECO:0000256" key="11">
    <source>
        <dbReference type="SAM" id="Phobius"/>
    </source>
</evidence>
<dbReference type="SUPFAM" id="SSF50156">
    <property type="entry name" value="PDZ domain-like"/>
    <property type="match status" value="1"/>
</dbReference>
<dbReference type="AlphaFoldDB" id="A0A0G1BBU6"/>
<comment type="subcellular location">
    <subcellularLocation>
        <location evidence="2">Membrane</location>
        <topology evidence="2">Multi-pass membrane protein</topology>
    </subcellularLocation>
</comment>
<evidence type="ECO:0000259" key="12">
    <source>
        <dbReference type="PROSITE" id="PS50106"/>
    </source>
</evidence>
<evidence type="ECO:0000256" key="4">
    <source>
        <dbReference type="ARBA" id="ARBA00022670"/>
    </source>
</evidence>
<keyword evidence="5 11" id="KW-0812">Transmembrane</keyword>
<feature type="transmembrane region" description="Helical" evidence="11">
    <location>
        <begin position="90"/>
        <end position="116"/>
    </location>
</feature>
<evidence type="ECO:0000313" key="14">
    <source>
        <dbReference type="Proteomes" id="UP000034785"/>
    </source>
</evidence>
<evidence type="ECO:0000256" key="3">
    <source>
        <dbReference type="ARBA" id="ARBA00007931"/>
    </source>
</evidence>
<feature type="transmembrane region" description="Helical" evidence="11">
    <location>
        <begin position="300"/>
        <end position="320"/>
    </location>
</feature>
<evidence type="ECO:0000256" key="7">
    <source>
        <dbReference type="ARBA" id="ARBA00022833"/>
    </source>
</evidence>